<dbReference type="EMBL" id="JAVUPU010000004">
    <property type="protein sequence ID" value="MDT9599266.1"/>
    <property type="molecule type" value="Genomic_DNA"/>
</dbReference>
<comment type="caution">
    <text evidence="3">The sequence shown here is derived from an EMBL/GenBank/DDBJ whole genome shotgun (WGS) entry which is preliminary data.</text>
</comment>
<gene>
    <name evidence="3" type="ORF">RQX22_09915</name>
</gene>
<proteinExistence type="predicted"/>
<keyword evidence="1" id="KW-1133">Transmembrane helix</keyword>
<organism evidence="3 4">
    <name type="scientific">Sphingosinicella rhizophila</name>
    <dbReference type="NCBI Taxonomy" id="3050082"/>
    <lineage>
        <taxon>Bacteria</taxon>
        <taxon>Pseudomonadati</taxon>
        <taxon>Pseudomonadota</taxon>
        <taxon>Alphaproteobacteria</taxon>
        <taxon>Sphingomonadales</taxon>
        <taxon>Sphingosinicellaceae</taxon>
        <taxon>Sphingosinicella</taxon>
    </lineage>
</organism>
<keyword evidence="4" id="KW-1185">Reference proteome</keyword>
<keyword evidence="1" id="KW-0472">Membrane</keyword>
<evidence type="ECO:0000313" key="4">
    <source>
        <dbReference type="Proteomes" id="UP001259572"/>
    </source>
</evidence>
<evidence type="ECO:0000313" key="3">
    <source>
        <dbReference type="EMBL" id="MDT9599266.1"/>
    </source>
</evidence>
<feature type="domain" description="TadE-like" evidence="2">
    <location>
        <begin position="16"/>
        <end position="58"/>
    </location>
</feature>
<sequence length="198" mass="21606">MRPILFRRRIGKDERGATLVEFAFVAPVLLLTLFGLLDLGYQSYTQSILQGALHEAARMATVGDKTGAQIDAVVVDRLNDVVHGAAPVIEKKSYREFSDVKIAEKITTDTAPLGQYNIGDCFKDANGNGSYDTDRGKGGLGNSEDIVRYEVTLTFPRLFPFPKIIGLSPTETVRGVTVLRNQPFASRATEADPICPTV</sequence>
<accession>A0ABU3Q7A2</accession>
<dbReference type="InterPro" id="IPR012495">
    <property type="entry name" value="TadE-like_dom"/>
</dbReference>
<evidence type="ECO:0000259" key="2">
    <source>
        <dbReference type="Pfam" id="PF07811"/>
    </source>
</evidence>
<name>A0ABU3Q7A2_9SPHN</name>
<dbReference type="RefSeq" id="WP_315726291.1">
    <property type="nucleotide sequence ID" value="NZ_JAVUPU010000004.1"/>
</dbReference>
<keyword evidence="1" id="KW-0812">Transmembrane</keyword>
<dbReference type="Pfam" id="PF07811">
    <property type="entry name" value="TadE"/>
    <property type="match status" value="1"/>
</dbReference>
<feature type="transmembrane region" description="Helical" evidence="1">
    <location>
        <begin position="20"/>
        <end position="41"/>
    </location>
</feature>
<dbReference type="Proteomes" id="UP001259572">
    <property type="component" value="Unassembled WGS sequence"/>
</dbReference>
<reference evidence="3 4" key="1">
    <citation type="submission" date="2023-05" db="EMBL/GenBank/DDBJ databases">
        <authorList>
            <person name="Guo Y."/>
        </authorList>
    </citation>
    <scope>NUCLEOTIDE SEQUENCE [LARGE SCALE GENOMIC DNA]</scope>
    <source>
        <strain evidence="3 4">GR2756</strain>
    </source>
</reference>
<protein>
    <submittedName>
        <fullName evidence="3">TadE/TadG family type IV pilus assembly protein</fullName>
    </submittedName>
</protein>
<evidence type="ECO:0000256" key="1">
    <source>
        <dbReference type="SAM" id="Phobius"/>
    </source>
</evidence>